<dbReference type="Gene3D" id="3.40.50.2300">
    <property type="match status" value="2"/>
</dbReference>
<evidence type="ECO:0000313" key="5">
    <source>
        <dbReference type="EMBL" id="SHJ04665.1"/>
    </source>
</evidence>
<dbReference type="CDD" id="cd01392">
    <property type="entry name" value="HTH_LacI"/>
    <property type="match status" value="1"/>
</dbReference>
<dbReference type="InterPro" id="IPR028082">
    <property type="entry name" value="Peripla_BP_I"/>
</dbReference>
<dbReference type="Pfam" id="PF00356">
    <property type="entry name" value="LacI"/>
    <property type="match status" value="1"/>
</dbReference>
<dbReference type="PANTHER" id="PTHR30146:SF109">
    <property type="entry name" value="HTH-TYPE TRANSCRIPTIONAL REGULATOR GALS"/>
    <property type="match status" value="1"/>
</dbReference>
<evidence type="ECO:0000256" key="3">
    <source>
        <dbReference type="ARBA" id="ARBA00023163"/>
    </source>
</evidence>
<gene>
    <name evidence="5" type="ORF">SAMN04488096_107119</name>
</gene>
<dbReference type="SUPFAM" id="SSF53822">
    <property type="entry name" value="Periplasmic binding protein-like I"/>
    <property type="match status" value="1"/>
</dbReference>
<evidence type="ECO:0000256" key="1">
    <source>
        <dbReference type="ARBA" id="ARBA00023015"/>
    </source>
</evidence>
<keyword evidence="6" id="KW-1185">Reference proteome</keyword>
<protein>
    <submittedName>
        <fullName evidence="5">Transcriptional regulator, LacI family</fullName>
    </submittedName>
</protein>
<evidence type="ECO:0000313" key="6">
    <source>
        <dbReference type="Proteomes" id="UP000184225"/>
    </source>
</evidence>
<keyword evidence="1" id="KW-0805">Transcription regulation</keyword>
<organism evidence="5 6">
    <name type="scientific">Mesonia phycicola</name>
    <dbReference type="NCBI Taxonomy" id="579105"/>
    <lineage>
        <taxon>Bacteria</taxon>
        <taxon>Pseudomonadati</taxon>
        <taxon>Bacteroidota</taxon>
        <taxon>Flavobacteriia</taxon>
        <taxon>Flavobacteriales</taxon>
        <taxon>Flavobacteriaceae</taxon>
        <taxon>Mesonia</taxon>
    </lineage>
</organism>
<dbReference type="CDD" id="cd06267">
    <property type="entry name" value="PBP1_LacI_sugar_binding-like"/>
    <property type="match status" value="1"/>
</dbReference>
<name>A0A1M6G3U8_9FLAO</name>
<dbReference type="SMART" id="SM00354">
    <property type="entry name" value="HTH_LACI"/>
    <property type="match status" value="1"/>
</dbReference>
<dbReference type="GO" id="GO:0000976">
    <property type="term" value="F:transcription cis-regulatory region binding"/>
    <property type="evidence" value="ECO:0007669"/>
    <property type="project" value="TreeGrafter"/>
</dbReference>
<reference evidence="5 6" key="1">
    <citation type="submission" date="2016-11" db="EMBL/GenBank/DDBJ databases">
        <authorList>
            <person name="Jaros S."/>
            <person name="Januszkiewicz K."/>
            <person name="Wedrychowicz H."/>
        </authorList>
    </citation>
    <scope>NUCLEOTIDE SEQUENCE [LARGE SCALE GENOMIC DNA]</scope>
    <source>
        <strain evidence="5 6">DSM 21425</strain>
    </source>
</reference>
<dbReference type="PANTHER" id="PTHR30146">
    <property type="entry name" value="LACI-RELATED TRANSCRIPTIONAL REPRESSOR"/>
    <property type="match status" value="1"/>
</dbReference>
<dbReference type="GO" id="GO:0003700">
    <property type="term" value="F:DNA-binding transcription factor activity"/>
    <property type="evidence" value="ECO:0007669"/>
    <property type="project" value="TreeGrafter"/>
</dbReference>
<sequence>MKKKITIKEIAKILMVSVSTVSKAMNDSPEISEKTKKKVKELAKFYGYVPNHIAVSLKNQSTFNIGVIIPDIQNSFLAEVLKNIEVHAKKNGYRIITFFTGEKLKEERESLNILSNGMVEGIIVCPCEETFVEKEFNHFKNIAETTPLVTFDRIHKELNFNSVSVDDDQSILKACAHFQSTQAKNILFVSSIGWLSVGKTRRRTFNTFIEGEASLNGETIEEHNLEELRKKIEDRITDTSLPKIDAILGADIESTLISNASIAKNNIPLIDRISLIGYVDKNHNELQYPRVSYINQFPEKVGEKAVELLIKNLKEEQKIIQQEVIKTEIVVKDTSK</sequence>
<dbReference type="PROSITE" id="PS50932">
    <property type="entry name" value="HTH_LACI_2"/>
    <property type="match status" value="1"/>
</dbReference>
<dbReference type="STRING" id="579105.SAMN04488096_107119"/>
<dbReference type="Proteomes" id="UP000184225">
    <property type="component" value="Unassembled WGS sequence"/>
</dbReference>
<dbReference type="EMBL" id="FQYY01000007">
    <property type="protein sequence ID" value="SHJ04665.1"/>
    <property type="molecule type" value="Genomic_DNA"/>
</dbReference>
<evidence type="ECO:0000256" key="2">
    <source>
        <dbReference type="ARBA" id="ARBA00023125"/>
    </source>
</evidence>
<keyword evidence="2" id="KW-0238">DNA-binding</keyword>
<evidence type="ECO:0000259" key="4">
    <source>
        <dbReference type="PROSITE" id="PS50932"/>
    </source>
</evidence>
<dbReference type="OrthoDB" id="9768806at2"/>
<dbReference type="SUPFAM" id="SSF47413">
    <property type="entry name" value="lambda repressor-like DNA-binding domains"/>
    <property type="match status" value="1"/>
</dbReference>
<dbReference type="Pfam" id="PF13377">
    <property type="entry name" value="Peripla_BP_3"/>
    <property type="match status" value="1"/>
</dbReference>
<dbReference type="Gene3D" id="1.10.260.40">
    <property type="entry name" value="lambda repressor-like DNA-binding domains"/>
    <property type="match status" value="1"/>
</dbReference>
<feature type="domain" description="HTH lacI-type" evidence="4">
    <location>
        <begin position="5"/>
        <end position="59"/>
    </location>
</feature>
<dbReference type="InterPro" id="IPR046335">
    <property type="entry name" value="LacI/GalR-like_sensor"/>
</dbReference>
<dbReference type="RefSeq" id="WP_073152084.1">
    <property type="nucleotide sequence ID" value="NZ_FQYY01000007.1"/>
</dbReference>
<proteinExistence type="predicted"/>
<dbReference type="InterPro" id="IPR000843">
    <property type="entry name" value="HTH_LacI"/>
</dbReference>
<dbReference type="InterPro" id="IPR010982">
    <property type="entry name" value="Lambda_DNA-bd_dom_sf"/>
</dbReference>
<keyword evidence="3" id="KW-0804">Transcription</keyword>
<dbReference type="AlphaFoldDB" id="A0A1M6G3U8"/>
<accession>A0A1M6G3U8</accession>